<dbReference type="InterPro" id="IPR036390">
    <property type="entry name" value="WH_DNA-bd_sf"/>
</dbReference>
<dbReference type="GO" id="GO:0005634">
    <property type="term" value="C:nucleus"/>
    <property type="evidence" value="ECO:0007669"/>
    <property type="project" value="UniProtKB-SubCell"/>
</dbReference>
<reference evidence="7" key="1">
    <citation type="submission" date="2023-06" db="EMBL/GenBank/DDBJ databases">
        <title>Survivors Of The Sea: Transcriptome response of Skeletonema marinoi to long-term dormancy.</title>
        <authorList>
            <person name="Pinder M.I.M."/>
            <person name="Kourtchenko O."/>
            <person name="Robertson E.K."/>
            <person name="Larsson T."/>
            <person name="Maumus F."/>
            <person name="Osuna-Cruz C.M."/>
            <person name="Vancaester E."/>
            <person name="Stenow R."/>
            <person name="Vandepoele K."/>
            <person name="Ploug H."/>
            <person name="Bruchert V."/>
            <person name="Godhe A."/>
            <person name="Topel M."/>
        </authorList>
    </citation>
    <scope>NUCLEOTIDE SEQUENCE</scope>
    <source>
        <strain evidence="7">R05AC</strain>
    </source>
</reference>
<name>A0AAD8Y4V9_9STRA</name>
<evidence type="ECO:0000313" key="8">
    <source>
        <dbReference type="Proteomes" id="UP001224775"/>
    </source>
</evidence>
<dbReference type="AlphaFoldDB" id="A0AAD8Y4V9"/>
<dbReference type="Gene3D" id="1.10.10.10">
    <property type="entry name" value="Winged helix-like DNA-binding domain superfamily/Winged helix DNA-binding domain"/>
    <property type="match status" value="1"/>
</dbReference>
<evidence type="ECO:0000259" key="6">
    <source>
        <dbReference type="SMART" id="SM00415"/>
    </source>
</evidence>
<evidence type="ECO:0000256" key="1">
    <source>
        <dbReference type="ARBA" id="ARBA00004123"/>
    </source>
</evidence>
<dbReference type="SUPFAM" id="SSF46785">
    <property type="entry name" value="Winged helix' DNA-binding domain"/>
    <property type="match status" value="1"/>
</dbReference>
<keyword evidence="8" id="KW-1185">Reference proteome</keyword>
<proteinExistence type="inferred from homology"/>
<evidence type="ECO:0000313" key="7">
    <source>
        <dbReference type="EMBL" id="KAK1739218.1"/>
    </source>
</evidence>
<comment type="similarity">
    <text evidence="4">Belongs to the HSF family.</text>
</comment>
<evidence type="ECO:0000256" key="4">
    <source>
        <dbReference type="RuleBase" id="RU004020"/>
    </source>
</evidence>
<dbReference type="InterPro" id="IPR000232">
    <property type="entry name" value="HSF_DNA-bd"/>
</dbReference>
<keyword evidence="7" id="KW-0346">Stress response</keyword>
<sequence length="323" mass="36409">MTSKSRMDATTASSPSQTSANLGDNRKKLPRRLKHVSPSEKEEQQLPFPQKLYMMLESVDRLGLTHTASWLPGGRSFIVKDPIQFMDLTVPHFFKATKFRSFQRQLNLWGFHRISKGRENGWYHETFIRGCPEMLTSIYRTKIKGTVLSTGHKQASTFPDLMHSPSLSADSFDMNVEEEVLQGSEYDSSVSADTIQVSNTTSPEVSRSDDAFDEKVKALFSTPIKEFPQRIERLVTLDGSSSSTTQVDEAMSFQPRVSNDNQSEHNDALANSRNTVISGETWDAMPIEIEPLPIDCFNVLGSETQTKNANLDDFQQFLGRLIK</sequence>
<dbReference type="Proteomes" id="UP001224775">
    <property type="component" value="Unassembled WGS sequence"/>
</dbReference>
<feature type="compositionally biased region" description="Low complexity" evidence="5">
    <location>
        <begin position="9"/>
        <end position="20"/>
    </location>
</feature>
<feature type="region of interest" description="Disordered" evidence="5">
    <location>
        <begin position="1"/>
        <end position="45"/>
    </location>
</feature>
<dbReference type="Pfam" id="PF00447">
    <property type="entry name" value="HSF_DNA-bind"/>
    <property type="match status" value="1"/>
</dbReference>
<evidence type="ECO:0000256" key="2">
    <source>
        <dbReference type="ARBA" id="ARBA00023125"/>
    </source>
</evidence>
<dbReference type="GO" id="GO:0043565">
    <property type="term" value="F:sequence-specific DNA binding"/>
    <property type="evidence" value="ECO:0007669"/>
    <property type="project" value="InterPro"/>
</dbReference>
<dbReference type="SMART" id="SM00415">
    <property type="entry name" value="HSF"/>
    <property type="match status" value="1"/>
</dbReference>
<comment type="subcellular location">
    <subcellularLocation>
        <location evidence="1">Nucleus</location>
    </subcellularLocation>
</comment>
<comment type="caution">
    <text evidence="7">The sequence shown here is derived from an EMBL/GenBank/DDBJ whole genome shotgun (WGS) entry which is preliminary data.</text>
</comment>
<dbReference type="InterPro" id="IPR036388">
    <property type="entry name" value="WH-like_DNA-bd_sf"/>
</dbReference>
<dbReference type="EMBL" id="JATAAI010000018">
    <property type="protein sequence ID" value="KAK1739218.1"/>
    <property type="molecule type" value="Genomic_DNA"/>
</dbReference>
<evidence type="ECO:0000256" key="5">
    <source>
        <dbReference type="SAM" id="MobiDB-lite"/>
    </source>
</evidence>
<dbReference type="PANTHER" id="PTHR10015">
    <property type="entry name" value="HEAT SHOCK TRANSCRIPTION FACTOR"/>
    <property type="match status" value="1"/>
</dbReference>
<keyword evidence="2" id="KW-0238">DNA-binding</keyword>
<evidence type="ECO:0000256" key="3">
    <source>
        <dbReference type="ARBA" id="ARBA00023242"/>
    </source>
</evidence>
<keyword evidence="3" id="KW-0539">Nucleus</keyword>
<protein>
    <submittedName>
        <fullName evidence="7">Heat shock factor family protein</fullName>
    </submittedName>
</protein>
<dbReference type="FunFam" id="1.10.10.10:FF:000479">
    <property type="entry name" value="Predicted protein"/>
    <property type="match status" value="1"/>
</dbReference>
<dbReference type="PANTHER" id="PTHR10015:SF206">
    <property type="entry name" value="HSF-TYPE DNA-BINDING DOMAIN-CONTAINING PROTEIN"/>
    <property type="match status" value="1"/>
</dbReference>
<dbReference type="GO" id="GO:0003700">
    <property type="term" value="F:DNA-binding transcription factor activity"/>
    <property type="evidence" value="ECO:0007669"/>
    <property type="project" value="InterPro"/>
</dbReference>
<organism evidence="7 8">
    <name type="scientific">Skeletonema marinoi</name>
    <dbReference type="NCBI Taxonomy" id="267567"/>
    <lineage>
        <taxon>Eukaryota</taxon>
        <taxon>Sar</taxon>
        <taxon>Stramenopiles</taxon>
        <taxon>Ochrophyta</taxon>
        <taxon>Bacillariophyta</taxon>
        <taxon>Coscinodiscophyceae</taxon>
        <taxon>Thalassiosirophycidae</taxon>
        <taxon>Thalassiosirales</taxon>
        <taxon>Skeletonemataceae</taxon>
        <taxon>Skeletonema</taxon>
        <taxon>Skeletonema marinoi-dohrnii complex</taxon>
    </lineage>
</organism>
<accession>A0AAD8Y4V9</accession>
<gene>
    <name evidence="7" type="ORF">QTG54_009761</name>
</gene>
<feature type="domain" description="HSF-type DNA-binding" evidence="6">
    <location>
        <begin position="44"/>
        <end position="141"/>
    </location>
</feature>